<evidence type="ECO:0000256" key="3">
    <source>
        <dbReference type="ARBA" id="ARBA00017562"/>
    </source>
</evidence>
<feature type="domain" description="Lipoyl-binding" evidence="10">
    <location>
        <begin position="84"/>
        <end position="160"/>
    </location>
</feature>
<evidence type="ECO:0000256" key="7">
    <source>
        <dbReference type="ARBA" id="ARBA00023160"/>
    </source>
</evidence>
<reference evidence="12" key="1">
    <citation type="submission" date="2023-07" db="EMBL/GenBank/DDBJ databases">
        <title>Ancylobacter moscoviensis sp. nov., facultatively methylotrophic bacteria from activated sludge and the reclassification of Starkeya novella (Starkey 1934) Kelly et al. 2000 as Ancylobacter novellus comb. nov., Starkeya koreensis Im et al. 2006 as Ancylobacter koreensis comb.nov., Angulomicrobium tetraedrale Vasil'eva et al. 1986 as Ancylobacter tetraedralis comb. nov., Angulomicrobium amanitiforme Fritz et al. 2004 as Ancylobacter amanitiformis comb. nov. and Methylorhabdus multivorans Doronina et al. 1996 as Ancylobacter multivorans comb. nov. and emended description of the genus Ancylobacter.</title>
        <authorList>
            <person name="Doronina N."/>
            <person name="Chemodurova A."/>
            <person name="Grouzdev D."/>
            <person name="Koziaeva V."/>
            <person name="Shi W."/>
            <person name="Wu L."/>
            <person name="Kaparullina E."/>
        </authorList>
    </citation>
    <scope>NUCLEOTIDE SEQUENCE [LARGE SCALE GENOMIC DNA]</scope>
    <source>
        <strain evidence="12">Jip08</strain>
    </source>
</reference>
<keyword evidence="6 9" id="KW-0443">Lipid metabolism</keyword>
<keyword evidence="11" id="KW-0436">Ligase</keyword>
<comment type="function">
    <text evidence="1 9">This protein is a component of the acetyl coenzyme A carboxylase complex; first, biotin carboxylase catalyzes the carboxylation of the carrier protein and then the transcarboxylase transfers the carboxyl group to form malonyl-CoA.</text>
</comment>
<evidence type="ECO:0000256" key="9">
    <source>
        <dbReference type="RuleBase" id="RU364072"/>
    </source>
</evidence>
<dbReference type="GO" id="GO:0003989">
    <property type="term" value="F:acetyl-CoA carboxylase activity"/>
    <property type="evidence" value="ECO:0007669"/>
    <property type="project" value="UniProtKB-EC"/>
</dbReference>
<evidence type="ECO:0000256" key="8">
    <source>
        <dbReference type="ARBA" id="ARBA00023267"/>
    </source>
</evidence>
<evidence type="ECO:0000259" key="10">
    <source>
        <dbReference type="PROSITE" id="PS50968"/>
    </source>
</evidence>
<dbReference type="SUPFAM" id="SSF51230">
    <property type="entry name" value="Single hybrid motif"/>
    <property type="match status" value="1"/>
</dbReference>
<dbReference type="InterPro" id="IPR000089">
    <property type="entry name" value="Biotin_lipoyl"/>
</dbReference>
<comment type="caution">
    <text evidence="11">The sequence shown here is derived from an EMBL/GenBank/DDBJ whole genome shotgun (WGS) entry which is preliminary data.</text>
</comment>
<dbReference type="Proteomes" id="UP001202867">
    <property type="component" value="Unassembled WGS sequence"/>
</dbReference>
<dbReference type="CDD" id="cd06850">
    <property type="entry name" value="biotinyl_domain"/>
    <property type="match status" value="1"/>
</dbReference>
<comment type="pathway">
    <text evidence="2 9">Lipid metabolism; fatty acid biosynthesis.</text>
</comment>
<sequence>MMKTNKPNIDPALVREIANLLSESDLTEIEVQHEDLRIRVVRAAPTVYAAAPVAVAPAAVAHAPAPAAAAAAPASGGEDVSKHPGLVTSPMVGTAYLGPEPGAKNFVEVGTVVKEGQTLLIVEAMKTMNAIPAPRAGTVTRILVENAQPVEYGEPLLIIE</sequence>
<evidence type="ECO:0000313" key="12">
    <source>
        <dbReference type="Proteomes" id="UP001202867"/>
    </source>
</evidence>
<keyword evidence="8 9" id="KW-0092">Biotin</keyword>
<dbReference type="PROSITE" id="PS50968">
    <property type="entry name" value="BIOTINYL_LIPOYL"/>
    <property type="match status" value="1"/>
</dbReference>
<name>A0ABT0DNE1_9HYPH</name>
<dbReference type="Pfam" id="PF00364">
    <property type="entry name" value="Biotin_lipoyl"/>
    <property type="match status" value="1"/>
</dbReference>
<keyword evidence="12" id="KW-1185">Reference proteome</keyword>
<dbReference type="InterPro" id="IPR001249">
    <property type="entry name" value="AcCoA_biotinCC"/>
</dbReference>
<dbReference type="PROSITE" id="PS00188">
    <property type="entry name" value="BIOTIN"/>
    <property type="match status" value="1"/>
</dbReference>
<evidence type="ECO:0000256" key="4">
    <source>
        <dbReference type="ARBA" id="ARBA00022516"/>
    </source>
</evidence>
<gene>
    <name evidence="11" type="primary">accB</name>
    <name evidence="11" type="ORF">MWN33_12240</name>
</gene>
<dbReference type="InterPro" id="IPR001882">
    <property type="entry name" value="Biotin_BS"/>
</dbReference>
<accession>A0ABT0DNE1</accession>
<evidence type="ECO:0000313" key="11">
    <source>
        <dbReference type="EMBL" id="MCK0208798.1"/>
    </source>
</evidence>
<organism evidence="11 12">
    <name type="scientific">Ancylobacter koreensis</name>
    <dbReference type="NCBI Taxonomy" id="266121"/>
    <lineage>
        <taxon>Bacteria</taxon>
        <taxon>Pseudomonadati</taxon>
        <taxon>Pseudomonadota</taxon>
        <taxon>Alphaproteobacteria</taxon>
        <taxon>Hyphomicrobiales</taxon>
        <taxon>Xanthobacteraceae</taxon>
        <taxon>Ancylobacter</taxon>
    </lineage>
</organism>
<evidence type="ECO:0000256" key="6">
    <source>
        <dbReference type="ARBA" id="ARBA00023098"/>
    </source>
</evidence>
<keyword evidence="5 9" id="KW-0276">Fatty acid metabolism</keyword>
<dbReference type="Gene3D" id="2.40.50.100">
    <property type="match status" value="1"/>
</dbReference>
<dbReference type="NCBIfam" id="TIGR00531">
    <property type="entry name" value="BCCP"/>
    <property type="match status" value="1"/>
</dbReference>
<proteinExistence type="predicted"/>
<evidence type="ECO:0000256" key="2">
    <source>
        <dbReference type="ARBA" id="ARBA00005194"/>
    </source>
</evidence>
<dbReference type="PRINTS" id="PR01071">
    <property type="entry name" value="ACOABIOTINCC"/>
</dbReference>
<dbReference type="PANTHER" id="PTHR45266:SF3">
    <property type="entry name" value="OXALOACETATE DECARBOXYLASE ALPHA CHAIN"/>
    <property type="match status" value="1"/>
</dbReference>
<keyword evidence="4 9" id="KW-0444">Lipid biosynthesis</keyword>
<dbReference type="InterPro" id="IPR050709">
    <property type="entry name" value="Biotin_Carboxyl_Carrier/Decarb"/>
</dbReference>
<dbReference type="InterPro" id="IPR011053">
    <property type="entry name" value="Single_hybrid_motif"/>
</dbReference>
<protein>
    <recommendedName>
        <fullName evidence="3 9">Biotin carboxyl carrier protein of acetyl-CoA carboxylase</fullName>
    </recommendedName>
</protein>
<dbReference type="EMBL" id="JALKCG010000004">
    <property type="protein sequence ID" value="MCK0208798.1"/>
    <property type="molecule type" value="Genomic_DNA"/>
</dbReference>
<dbReference type="PANTHER" id="PTHR45266">
    <property type="entry name" value="OXALOACETATE DECARBOXYLASE ALPHA CHAIN"/>
    <property type="match status" value="1"/>
</dbReference>
<evidence type="ECO:0000256" key="1">
    <source>
        <dbReference type="ARBA" id="ARBA00003761"/>
    </source>
</evidence>
<keyword evidence="7 9" id="KW-0275">Fatty acid biosynthesis</keyword>
<evidence type="ECO:0000256" key="5">
    <source>
        <dbReference type="ARBA" id="ARBA00022832"/>
    </source>
</evidence>